<dbReference type="GO" id="GO:0009247">
    <property type="term" value="P:glycolipid biosynthetic process"/>
    <property type="evidence" value="ECO:0007669"/>
    <property type="project" value="InterPro"/>
</dbReference>
<comment type="similarity">
    <text evidence="2">Belongs to the galactose-3-O-sulfotransferase family.</text>
</comment>
<proteinExistence type="inferred from homology"/>
<keyword evidence="9" id="KW-0325">Glycoprotein</keyword>
<evidence type="ECO:0000256" key="1">
    <source>
        <dbReference type="ARBA" id="ARBA00004323"/>
    </source>
</evidence>
<keyword evidence="10" id="KW-1185">Reference proteome</keyword>
<dbReference type="AlphaFoldDB" id="A0A1S3AAS0"/>
<dbReference type="PANTHER" id="PTHR14647">
    <property type="entry name" value="GALACTOSE-3-O-SULFOTRANSFERASE"/>
    <property type="match status" value="1"/>
</dbReference>
<dbReference type="GO" id="GO:0009101">
    <property type="term" value="P:glycoprotein biosynthetic process"/>
    <property type="evidence" value="ECO:0007669"/>
    <property type="project" value="TreeGrafter"/>
</dbReference>
<evidence type="ECO:0000313" key="11">
    <source>
        <dbReference type="RefSeq" id="XP_007532084.2"/>
    </source>
</evidence>
<dbReference type="Proteomes" id="UP001652624">
    <property type="component" value="Chromosome 7"/>
</dbReference>
<dbReference type="OrthoDB" id="514299at2759"/>
<evidence type="ECO:0000256" key="8">
    <source>
        <dbReference type="ARBA" id="ARBA00023136"/>
    </source>
</evidence>
<sequence length="396" mass="44945">MPACRCFQAVLVLLAVAVTMLLAILLSLDGWLPTPLLGVREEGPPVTNVMFLKTHKTASSTVLNVLFRFAETHNLSVALPAGASFHLGYPWLFLARYVEGAGGAGRGARFNVMCNHLRFHLPEVQKVMPNDTFYFSIVRDPVAQLESSFAYYRAAVPAFWAAGSLEAFLEAPRTFYQPGLTLQNVHARNNMWFDLGFDPDAPADDEGYVRARLAEVARRFQLVLIAEHFDESMVLLRRLLRWQLDDVVAFRLNARSPHTVARLSPAARERARGWSALDWRLYQHFNRSFWARARAELGPGRLRADVERLRARRRELGARCLQEGEPPGPTRAPDPLLRPYQSGGAHILGYSLRRDLDPTTLRLCERLAMPELQYTARLYARQFPHKPPKDINFLDE</sequence>
<evidence type="ECO:0000256" key="6">
    <source>
        <dbReference type="ARBA" id="ARBA00022989"/>
    </source>
</evidence>
<evidence type="ECO:0000256" key="7">
    <source>
        <dbReference type="ARBA" id="ARBA00023034"/>
    </source>
</evidence>
<dbReference type="eggNOG" id="ENOG502QTXT">
    <property type="taxonomic scope" value="Eukaryota"/>
</dbReference>
<accession>A0A1S3AAS0</accession>
<dbReference type="RefSeq" id="XP_007532084.2">
    <property type="nucleotide sequence ID" value="XM_007532022.2"/>
</dbReference>
<organism evidence="10 11">
    <name type="scientific">Erinaceus europaeus</name>
    <name type="common">Western European hedgehog</name>
    <dbReference type="NCBI Taxonomy" id="9365"/>
    <lineage>
        <taxon>Eukaryota</taxon>
        <taxon>Metazoa</taxon>
        <taxon>Chordata</taxon>
        <taxon>Craniata</taxon>
        <taxon>Vertebrata</taxon>
        <taxon>Euteleostomi</taxon>
        <taxon>Mammalia</taxon>
        <taxon>Eutheria</taxon>
        <taxon>Laurasiatheria</taxon>
        <taxon>Eulipotyphla</taxon>
        <taxon>Erinaceidae</taxon>
        <taxon>Erinaceinae</taxon>
        <taxon>Erinaceus</taxon>
    </lineage>
</organism>
<dbReference type="InterPro" id="IPR009729">
    <property type="entry name" value="Gal-3-0_sulfotransfrase"/>
</dbReference>
<dbReference type="CTD" id="64090"/>
<comment type="subcellular location">
    <subcellularLocation>
        <location evidence="1">Golgi apparatus membrane</location>
        <topology evidence="1">Single-pass type II membrane protein</topology>
    </subcellularLocation>
</comment>
<name>A0A1S3AAS0_ERIEU</name>
<dbReference type="Gene3D" id="3.40.50.300">
    <property type="entry name" value="P-loop containing nucleotide triphosphate hydrolases"/>
    <property type="match status" value="1"/>
</dbReference>
<dbReference type="GO" id="GO:0001733">
    <property type="term" value="F:galactosylceramide sulfotransferase activity"/>
    <property type="evidence" value="ECO:0007669"/>
    <property type="project" value="InterPro"/>
</dbReference>
<protein>
    <submittedName>
        <fullName evidence="11">Galactose-3-O-sulfotransferase 2</fullName>
    </submittedName>
</protein>
<keyword evidence="7" id="KW-0333">Golgi apparatus</keyword>
<evidence type="ECO:0000256" key="4">
    <source>
        <dbReference type="ARBA" id="ARBA00022692"/>
    </source>
</evidence>
<gene>
    <name evidence="11" type="primary">GAL3ST2</name>
</gene>
<evidence type="ECO:0000256" key="9">
    <source>
        <dbReference type="ARBA" id="ARBA00023180"/>
    </source>
</evidence>
<keyword evidence="8" id="KW-0472">Membrane</keyword>
<keyword evidence="3" id="KW-0808">Transferase</keyword>
<dbReference type="GO" id="GO:0000139">
    <property type="term" value="C:Golgi membrane"/>
    <property type="evidence" value="ECO:0007669"/>
    <property type="project" value="UniProtKB-SubCell"/>
</dbReference>
<dbReference type="PANTHER" id="PTHR14647:SF55">
    <property type="entry name" value="GALACTOSE-3-O-SULFOTRANSFERASE 2"/>
    <property type="match status" value="1"/>
</dbReference>
<keyword evidence="6" id="KW-1133">Transmembrane helix</keyword>
<evidence type="ECO:0000313" key="10">
    <source>
        <dbReference type="Proteomes" id="UP001652624"/>
    </source>
</evidence>
<dbReference type="InParanoid" id="A0A1S3AAS0"/>
<keyword evidence="4" id="KW-0812">Transmembrane</keyword>
<evidence type="ECO:0000256" key="2">
    <source>
        <dbReference type="ARBA" id="ARBA00008124"/>
    </source>
</evidence>
<dbReference type="InterPro" id="IPR027417">
    <property type="entry name" value="P-loop_NTPase"/>
</dbReference>
<keyword evidence="5" id="KW-0735">Signal-anchor</keyword>
<reference evidence="11" key="1">
    <citation type="submission" date="2025-08" db="UniProtKB">
        <authorList>
            <consortium name="RefSeq"/>
        </authorList>
    </citation>
    <scope>IDENTIFICATION</scope>
</reference>
<dbReference type="SUPFAM" id="SSF52540">
    <property type="entry name" value="P-loop containing nucleoside triphosphate hydrolases"/>
    <property type="match status" value="1"/>
</dbReference>
<dbReference type="Pfam" id="PF06990">
    <property type="entry name" value="Gal-3-0_sulfotr"/>
    <property type="match status" value="1"/>
</dbReference>
<dbReference type="FunCoup" id="A0A1S3AAS0">
    <property type="interactions" value="7"/>
</dbReference>
<evidence type="ECO:0000256" key="5">
    <source>
        <dbReference type="ARBA" id="ARBA00022968"/>
    </source>
</evidence>
<evidence type="ECO:0000256" key="3">
    <source>
        <dbReference type="ARBA" id="ARBA00022679"/>
    </source>
</evidence>
<dbReference type="GeneID" id="103121499"/>